<sequence>MKKNFYFFAASLFIAFCGACSQDDGEVYNLDGRVYFYEQKKQGNDYVAVTSKSYSFALQNSALMEDTLRIKVRLMGYVVDYDRTFSADIVSDGTTAVEGTHYKLLPGVLKAGTYESYLPVILYRTADTKDHTVSLNLRLSADAELPAGVDDRVDFSLEWGDILTKPDNWPYYFGVYNVNKYRFAIDVLGLYDWPQAGRETAGKEEGVYTISELQRFCTQLNDAYVQYRAQYGPIYNDDNAEVKTEIYFAPDK</sequence>
<evidence type="ECO:0000313" key="2">
    <source>
        <dbReference type="Proteomes" id="UP000886722"/>
    </source>
</evidence>
<dbReference type="AlphaFoldDB" id="A0A9D1GGD7"/>
<proteinExistence type="predicted"/>
<reference evidence="1" key="2">
    <citation type="journal article" date="2021" name="PeerJ">
        <title>Extensive microbial diversity within the chicken gut microbiome revealed by metagenomics and culture.</title>
        <authorList>
            <person name="Gilroy R."/>
            <person name="Ravi A."/>
            <person name="Getino M."/>
            <person name="Pursley I."/>
            <person name="Horton D.L."/>
            <person name="Alikhan N.F."/>
            <person name="Baker D."/>
            <person name="Gharbi K."/>
            <person name="Hall N."/>
            <person name="Watson M."/>
            <person name="Adriaenssens E.M."/>
            <person name="Foster-Nyarko E."/>
            <person name="Jarju S."/>
            <person name="Secka A."/>
            <person name="Antonio M."/>
            <person name="Oren A."/>
            <person name="Chaudhuri R.R."/>
            <person name="La Ragione R."/>
            <person name="Hildebrand F."/>
            <person name="Pallen M.J."/>
        </authorList>
    </citation>
    <scope>NUCLEOTIDE SEQUENCE</scope>
    <source>
        <strain evidence="1">21143</strain>
    </source>
</reference>
<comment type="caution">
    <text evidence="1">The sequence shown here is derived from an EMBL/GenBank/DDBJ whole genome shotgun (WGS) entry which is preliminary data.</text>
</comment>
<dbReference type="EMBL" id="DVKT01000074">
    <property type="protein sequence ID" value="HIT40373.1"/>
    <property type="molecule type" value="Genomic_DNA"/>
</dbReference>
<dbReference type="InterPro" id="IPR032299">
    <property type="entry name" value="DUF4843"/>
</dbReference>
<organism evidence="1 2">
    <name type="scientific">Candidatus Caccoplasma intestinavium</name>
    <dbReference type="NCBI Taxonomy" id="2840716"/>
    <lineage>
        <taxon>Bacteria</taxon>
        <taxon>Pseudomonadati</taxon>
        <taxon>Bacteroidota</taxon>
        <taxon>Bacteroidia</taxon>
        <taxon>Bacteroidales</taxon>
        <taxon>Bacteroidaceae</taxon>
        <taxon>Bacteroidaceae incertae sedis</taxon>
        <taxon>Candidatus Caccoplasma</taxon>
    </lineage>
</organism>
<dbReference type="Pfam" id="PF16132">
    <property type="entry name" value="DUF4843"/>
    <property type="match status" value="1"/>
</dbReference>
<name>A0A9D1GGD7_9BACT</name>
<reference evidence="1" key="1">
    <citation type="submission" date="2020-10" db="EMBL/GenBank/DDBJ databases">
        <authorList>
            <person name="Gilroy R."/>
        </authorList>
    </citation>
    <scope>NUCLEOTIDE SEQUENCE</scope>
    <source>
        <strain evidence="1">21143</strain>
    </source>
</reference>
<protein>
    <submittedName>
        <fullName evidence="1">DUF4843 domain-containing protein</fullName>
    </submittedName>
</protein>
<dbReference type="Proteomes" id="UP000886722">
    <property type="component" value="Unassembled WGS sequence"/>
</dbReference>
<evidence type="ECO:0000313" key="1">
    <source>
        <dbReference type="EMBL" id="HIT40373.1"/>
    </source>
</evidence>
<gene>
    <name evidence="1" type="ORF">IAD06_10140</name>
</gene>
<accession>A0A9D1GGD7</accession>